<comment type="caution">
    <text evidence="3">The sequence shown here is derived from an EMBL/GenBank/DDBJ whole genome shotgun (WGS) entry which is preliminary data.</text>
</comment>
<evidence type="ECO:0000256" key="1">
    <source>
        <dbReference type="SAM" id="MobiDB-lite"/>
    </source>
</evidence>
<proteinExistence type="predicted"/>
<evidence type="ECO:0000313" key="3">
    <source>
        <dbReference type="EMBL" id="GAA3877800.1"/>
    </source>
</evidence>
<dbReference type="Proteomes" id="UP001501803">
    <property type="component" value="Unassembled WGS sequence"/>
</dbReference>
<dbReference type="EMBL" id="BAABCN010000004">
    <property type="protein sequence ID" value="GAA3877800.1"/>
    <property type="molecule type" value="Genomic_DNA"/>
</dbReference>
<gene>
    <name evidence="3" type="ORF">GCM10022381_20330</name>
</gene>
<protein>
    <submittedName>
        <fullName evidence="3">DUF6328 family protein</fullName>
    </submittedName>
</protein>
<feature type="transmembrane region" description="Helical" evidence="2">
    <location>
        <begin position="133"/>
        <end position="154"/>
    </location>
</feature>
<organism evidence="3 4">
    <name type="scientific">Leifsonia kafniensis</name>
    <dbReference type="NCBI Taxonomy" id="475957"/>
    <lineage>
        <taxon>Bacteria</taxon>
        <taxon>Bacillati</taxon>
        <taxon>Actinomycetota</taxon>
        <taxon>Actinomycetes</taxon>
        <taxon>Micrococcales</taxon>
        <taxon>Microbacteriaceae</taxon>
        <taxon>Leifsonia</taxon>
    </lineage>
</organism>
<keyword evidence="2" id="KW-0472">Membrane</keyword>
<evidence type="ECO:0000256" key="2">
    <source>
        <dbReference type="SAM" id="Phobius"/>
    </source>
</evidence>
<keyword evidence="2" id="KW-1133">Transmembrane helix</keyword>
<feature type="transmembrane region" description="Helical" evidence="2">
    <location>
        <begin position="107"/>
        <end position="127"/>
    </location>
</feature>
<name>A0ABP7KHJ8_9MICO</name>
<feature type="region of interest" description="Disordered" evidence="1">
    <location>
        <begin position="1"/>
        <end position="23"/>
    </location>
</feature>
<reference evidence="4" key="1">
    <citation type="journal article" date="2019" name="Int. J. Syst. Evol. Microbiol.">
        <title>The Global Catalogue of Microorganisms (GCM) 10K type strain sequencing project: providing services to taxonomists for standard genome sequencing and annotation.</title>
        <authorList>
            <consortium name="The Broad Institute Genomics Platform"/>
            <consortium name="The Broad Institute Genome Sequencing Center for Infectious Disease"/>
            <person name="Wu L."/>
            <person name="Ma J."/>
        </authorList>
    </citation>
    <scope>NUCLEOTIDE SEQUENCE [LARGE SCALE GENOMIC DNA]</scope>
    <source>
        <strain evidence="4">JCM 17021</strain>
    </source>
</reference>
<sequence length="165" mass="18016">MTDPAHPTPSGDGRGETPNERSDRNWDEILQELRVTQTGTQIISGFLLAIVFQQRFSELNGFQVTVYLVLVVLAASATAVGLAPVSLHRTLFRRHEKEWMVMVGNRLLKVTLLLVALLTAGVVLFIFDVVAGLLAGIIAGTAIFVLLVVVLVVLPRSARHHTPTQ</sequence>
<dbReference type="Pfam" id="PF19853">
    <property type="entry name" value="DUF6328"/>
    <property type="match status" value="1"/>
</dbReference>
<keyword evidence="2" id="KW-0812">Transmembrane</keyword>
<feature type="compositionally biased region" description="Basic and acidic residues" evidence="1">
    <location>
        <begin position="13"/>
        <end position="23"/>
    </location>
</feature>
<feature type="transmembrane region" description="Helical" evidence="2">
    <location>
        <begin position="64"/>
        <end position="87"/>
    </location>
</feature>
<accession>A0ABP7KHJ8</accession>
<dbReference type="RefSeq" id="WP_345065775.1">
    <property type="nucleotide sequence ID" value="NZ_BAABCN010000004.1"/>
</dbReference>
<keyword evidence="4" id="KW-1185">Reference proteome</keyword>
<evidence type="ECO:0000313" key="4">
    <source>
        <dbReference type="Proteomes" id="UP001501803"/>
    </source>
</evidence>
<dbReference type="InterPro" id="IPR046291">
    <property type="entry name" value="DUF6328"/>
</dbReference>